<evidence type="ECO:0000313" key="2">
    <source>
        <dbReference type="EMBL" id="PON43042.1"/>
    </source>
</evidence>
<dbReference type="Proteomes" id="UP000237105">
    <property type="component" value="Unassembled WGS sequence"/>
</dbReference>
<evidence type="ECO:0000313" key="3">
    <source>
        <dbReference type="Proteomes" id="UP000237105"/>
    </source>
</evidence>
<dbReference type="EMBL" id="JXTB01000378">
    <property type="protein sequence ID" value="PON43042.1"/>
    <property type="molecule type" value="Genomic_DNA"/>
</dbReference>
<accession>A0A2P5B2L8</accession>
<dbReference type="OrthoDB" id="1464103at2759"/>
<sequence length="159" mass="18532">MRIATRSRLVEKAFRAKKLGRNIVRGILQWVWEREHSWTIAEEKPNMFIFIFTKETDRHFFRDQGLWSVDESLLVIKEWSPLTPISEIKFKTANFRIKVHGLPLCYFSEDNAKQIAQRADRVTNVMVPKPISNILGSSINNLSRSELVVSASSRFLPEE</sequence>
<organism evidence="2 3">
    <name type="scientific">Parasponia andersonii</name>
    <name type="common">Sponia andersonii</name>
    <dbReference type="NCBI Taxonomy" id="3476"/>
    <lineage>
        <taxon>Eukaryota</taxon>
        <taxon>Viridiplantae</taxon>
        <taxon>Streptophyta</taxon>
        <taxon>Embryophyta</taxon>
        <taxon>Tracheophyta</taxon>
        <taxon>Spermatophyta</taxon>
        <taxon>Magnoliopsida</taxon>
        <taxon>eudicotyledons</taxon>
        <taxon>Gunneridae</taxon>
        <taxon>Pentapetalae</taxon>
        <taxon>rosids</taxon>
        <taxon>fabids</taxon>
        <taxon>Rosales</taxon>
        <taxon>Cannabaceae</taxon>
        <taxon>Parasponia</taxon>
    </lineage>
</organism>
<evidence type="ECO:0000259" key="1">
    <source>
        <dbReference type="Pfam" id="PF14111"/>
    </source>
</evidence>
<name>A0A2P5B2L8_PARAD</name>
<dbReference type="PANTHER" id="PTHR31286:SF167">
    <property type="entry name" value="OS09G0268800 PROTEIN"/>
    <property type="match status" value="1"/>
</dbReference>
<gene>
    <name evidence="2" type="ORF">PanWU01x14_276980</name>
</gene>
<dbReference type="PANTHER" id="PTHR31286">
    <property type="entry name" value="GLYCINE-RICH CELL WALL STRUCTURAL PROTEIN 1.8-LIKE"/>
    <property type="match status" value="1"/>
</dbReference>
<comment type="caution">
    <text evidence="2">The sequence shown here is derived from an EMBL/GenBank/DDBJ whole genome shotgun (WGS) entry which is preliminary data.</text>
</comment>
<feature type="domain" description="DUF4283" evidence="1">
    <location>
        <begin position="16"/>
        <end position="81"/>
    </location>
</feature>
<dbReference type="Pfam" id="PF14111">
    <property type="entry name" value="DUF4283"/>
    <property type="match status" value="1"/>
</dbReference>
<dbReference type="AlphaFoldDB" id="A0A2P5B2L8"/>
<protein>
    <recommendedName>
        <fullName evidence="1">DUF4283 domain-containing protein</fullName>
    </recommendedName>
</protein>
<dbReference type="InterPro" id="IPR025558">
    <property type="entry name" value="DUF4283"/>
</dbReference>
<proteinExistence type="predicted"/>
<reference evidence="3" key="1">
    <citation type="submission" date="2016-06" db="EMBL/GenBank/DDBJ databases">
        <title>Parallel loss of symbiosis genes in relatives of nitrogen-fixing non-legume Parasponia.</title>
        <authorList>
            <person name="Van Velzen R."/>
            <person name="Holmer R."/>
            <person name="Bu F."/>
            <person name="Rutten L."/>
            <person name="Van Zeijl A."/>
            <person name="Liu W."/>
            <person name="Santuari L."/>
            <person name="Cao Q."/>
            <person name="Sharma T."/>
            <person name="Shen D."/>
            <person name="Roswanjaya Y."/>
            <person name="Wardhani T."/>
            <person name="Kalhor M.S."/>
            <person name="Jansen J."/>
            <person name="Van den Hoogen J."/>
            <person name="Gungor B."/>
            <person name="Hartog M."/>
            <person name="Hontelez J."/>
            <person name="Verver J."/>
            <person name="Yang W.-C."/>
            <person name="Schijlen E."/>
            <person name="Repin R."/>
            <person name="Schilthuizen M."/>
            <person name="Schranz E."/>
            <person name="Heidstra R."/>
            <person name="Miyata K."/>
            <person name="Fedorova E."/>
            <person name="Kohlen W."/>
            <person name="Bisseling T."/>
            <person name="Smit S."/>
            <person name="Geurts R."/>
        </authorList>
    </citation>
    <scope>NUCLEOTIDE SEQUENCE [LARGE SCALE GENOMIC DNA]</scope>
    <source>
        <strain evidence="3">cv. WU1-14</strain>
    </source>
</reference>
<keyword evidence="3" id="KW-1185">Reference proteome</keyword>
<dbReference type="InterPro" id="IPR040256">
    <property type="entry name" value="At4g02000-like"/>
</dbReference>